<reference evidence="14" key="1">
    <citation type="submission" date="2016-08" db="EMBL/GenBank/DDBJ databases">
        <title>VSG repertoire of Trypanosoma brucei EATRO 1125.</title>
        <authorList>
            <person name="Cross G.A."/>
        </authorList>
    </citation>
    <scope>NUCLEOTIDE SEQUENCE</scope>
    <source>
        <strain evidence="14">EATRO 1125</strain>
    </source>
</reference>
<evidence type="ECO:0000256" key="5">
    <source>
        <dbReference type="ARBA" id="ARBA00022729"/>
    </source>
</evidence>
<evidence type="ECO:0000256" key="3">
    <source>
        <dbReference type="ARBA" id="ARBA00022475"/>
    </source>
</evidence>
<feature type="compositionally biased region" description="Low complexity" evidence="10">
    <location>
        <begin position="451"/>
        <end position="467"/>
    </location>
</feature>
<dbReference type="Pfam" id="PF13206">
    <property type="entry name" value="VSG_B"/>
    <property type="match status" value="1"/>
</dbReference>
<evidence type="ECO:0000256" key="1">
    <source>
        <dbReference type="ARBA" id="ARBA00002523"/>
    </source>
</evidence>
<dbReference type="EMBL" id="KX699405">
    <property type="protein sequence ID" value="APD73361.1"/>
    <property type="molecule type" value="Genomic_DNA"/>
</dbReference>
<evidence type="ECO:0000256" key="6">
    <source>
        <dbReference type="ARBA" id="ARBA00023136"/>
    </source>
</evidence>
<dbReference type="AlphaFoldDB" id="A0A1J0R6A6"/>
<comment type="subcellular location">
    <subcellularLocation>
        <location evidence="2">Cell membrane</location>
        <topology evidence="2">Lipid-anchor</topology>
        <topology evidence="2">GPI-anchor</topology>
    </subcellularLocation>
</comment>
<evidence type="ECO:0000256" key="2">
    <source>
        <dbReference type="ARBA" id="ARBA00004609"/>
    </source>
</evidence>
<protein>
    <submittedName>
        <fullName evidence="14">Variant surface glycoprotein 1125.1097</fullName>
    </submittedName>
</protein>
<feature type="chain" id="PRO_5012294706" evidence="11">
    <location>
        <begin position="28"/>
        <end position="484"/>
    </location>
</feature>
<organism evidence="14">
    <name type="scientific">Trypanosoma brucei</name>
    <dbReference type="NCBI Taxonomy" id="5691"/>
    <lineage>
        <taxon>Eukaryota</taxon>
        <taxon>Discoba</taxon>
        <taxon>Euglenozoa</taxon>
        <taxon>Kinetoplastea</taxon>
        <taxon>Metakinetoplastina</taxon>
        <taxon>Trypanosomatida</taxon>
        <taxon>Trypanosomatidae</taxon>
        <taxon>Trypanosoma</taxon>
    </lineage>
</organism>
<feature type="coiled-coil region" evidence="9">
    <location>
        <begin position="149"/>
        <end position="176"/>
    </location>
</feature>
<name>A0A1J0R6A6_9TRYP</name>
<dbReference type="VEuPathDB" id="TriTrypDB:Tb427_000325700"/>
<evidence type="ECO:0000256" key="10">
    <source>
        <dbReference type="SAM" id="MobiDB-lite"/>
    </source>
</evidence>
<evidence type="ECO:0000256" key="7">
    <source>
        <dbReference type="ARBA" id="ARBA00023180"/>
    </source>
</evidence>
<evidence type="ECO:0000256" key="11">
    <source>
        <dbReference type="SAM" id="SignalP"/>
    </source>
</evidence>
<keyword evidence="6" id="KW-0472">Membrane</keyword>
<evidence type="ECO:0000256" key="9">
    <source>
        <dbReference type="SAM" id="Coils"/>
    </source>
</evidence>
<feature type="compositionally biased region" description="Basic and acidic residues" evidence="10">
    <location>
        <begin position="468"/>
        <end position="484"/>
    </location>
</feature>
<proteinExistence type="predicted"/>
<feature type="domain" description="Trypanosome variant surface glycoprotein B-type N-terminal" evidence="13">
    <location>
        <begin position="17"/>
        <end position="369"/>
    </location>
</feature>
<feature type="region of interest" description="Disordered" evidence="10">
    <location>
        <begin position="451"/>
        <end position="484"/>
    </location>
</feature>
<sequence>MSTDNGDIKLAALALCALLAAVPKALAAITAGENTHAFGAACSLFQLTELPQPPANQGPSVDQELAKLEMLNMSLSEPEWQKLFLTSDGNKVQWAETTFAQNKINSQWATNWDKWAAAAEQLKTATQPGGQLAESELPKLTGAARSLAKMQVESLLDEAIRTNRDLEAAKQKLQTYKPADIEALQLEAAFGTQELKQAYTQGGNDGEAKAAAGCDIAGTVSNRQYIVYTMQCLTQQTGGEDARPLGGDQHPKQWGGTSAKEAWAAVKAGCPKATDTNLTGTVIRQRLQALRSQIRIIKDVGYLGFYASTGCNGNSDNGLCIKYDDKITNTKDEFNKLTYVAALNSIATKLEANDEAEKQATAAAEQITKYTERLNSIPKAVKNLQQALQHMHPKLEPATRTLSPPTTGEECKGITKAALCRQKQPACEWKGKNDEDGEHCKLNETHVAKQAATQAKATAEGAAGTTTDKCKDKKKEDCKSPDCK</sequence>
<feature type="coiled-coil region" evidence="9">
    <location>
        <begin position="346"/>
        <end position="373"/>
    </location>
</feature>
<evidence type="ECO:0000256" key="4">
    <source>
        <dbReference type="ARBA" id="ARBA00022622"/>
    </source>
</evidence>
<dbReference type="Pfam" id="PF10659">
    <property type="entry name" value="Trypan_glycop_C"/>
    <property type="match status" value="1"/>
</dbReference>
<evidence type="ECO:0000259" key="13">
    <source>
        <dbReference type="Pfam" id="PF13206"/>
    </source>
</evidence>
<keyword evidence="5 11" id="KW-0732">Signal</keyword>
<dbReference type="VEuPathDB" id="TriTrypDB:Tb11.v5.0118"/>
<keyword evidence="3" id="KW-1003">Cell membrane</keyword>
<keyword evidence="9" id="KW-0175">Coiled coil</keyword>
<dbReference type="InterPro" id="IPR019609">
    <property type="entry name" value="Variant_surf_glycoprt_trypan_C"/>
</dbReference>
<feature type="domain" description="Trypanosome variant surface glycoprotein C-terminal" evidence="12">
    <location>
        <begin position="411"/>
        <end position="482"/>
    </location>
</feature>
<dbReference type="InterPro" id="IPR025932">
    <property type="entry name" value="Trypano_VSG_B_N_dom"/>
</dbReference>
<evidence type="ECO:0000313" key="14">
    <source>
        <dbReference type="EMBL" id="APD73361.1"/>
    </source>
</evidence>
<feature type="signal peptide" evidence="11">
    <location>
        <begin position="1"/>
        <end position="27"/>
    </location>
</feature>
<accession>A0A1J0R6A6</accession>
<keyword evidence="4" id="KW-0336">GPI-anchor</keyword>
<dbReference type="GO" id="GO:0005886">
    <property type="term" value="C:plasma membrane"/>
    <property type="evidence" value="ECO:0007669"/>
    <property type="project" value="UniProtKB-SubCell"/>
</dbReference>
<keyword evidence="8" id="KW-0449">Lipoprotein</keyword>
<keyword evidence="7" id="KW-0325">Glycoprotein</keyword>
<dbReference type="GO" id="GO:0098552">
    <property type="term" value="C:side of membrane"/>
    <property type="evidence" value="ECO:0007669"/>
    <property type="project" value="UniProtKB-KW"/>
</dbReference>
<evidence type="ECO:0000256" key="8">
    <source>
        <dbReference type="ARBA" id="ARBA00023288"/>
    </source>
</evidence>
<dbReference type="Gene3D" id="3.30.1680.40">
    <property type="match status" value="1"/>
</dbReference>
<comment type="function">
    <text evidence="1">VSG forms a coat on the surface of the parasite. The trypanosome evades the immune response of the host by expressing a series of antigenically distinct VSGs from an estimated 1000 VSG genes.</text>
</comment>
<evidence type="ECO:0000259" key="12">
    <source>
        <dbReference type="Pfam" id="PF10659"/>
    </source>
</evidence>